<dbReference type="EMBL" id="JAUE01000080">
    <property type="protein sequence ID" value="KIS15431.1"/>
    <property type="molecule type" value="Genomic_DNA"/>
</dbReference>
<dbReference type="AlphaFoldDB" id="A0AAW3GJ00"/>
<name>A0AAW3GJ00_STRSZ</name>
<keyword evidence="1" id="KW-1133">Transmembrane helix</keyword>
<keyword evidence="1" id="KW-0472">Membrane</keyword>
<feature type="transmembrane region" description="Helical" evidence="1">
    <location>
        <begin position="31"/>
        <end position="50"/>
    </location>
</feature>
<protein>
    <submittedName>
        <fullName evidence="2">Uncharacterized protein</fullName>
    </submittedName>
</protein>
<evidence type="ECO:0000313" key="2">
    <source>
        <dbReference type="EMBL" id="KIS15431.1"/>
    </source>
</evidence>
<dbReference type="RefSeq" id="WP_043037443.1">
    <property type="nucleotide sequence ID" value="NZ_JAUE01000080.1"/>
</dbReference>
<evidence type="ECO:0000313" key="3">
    <source>
        <dbReference type="Proteomes" id="UP000032278"/>
    </source>
</evidence>
<evidence type="ECO:0000256" key="1">
    <source>
        <dbReference type="SAM" id="Phobius"/>
    </source>
</evidence>
<keyword evidence="1" id="KW-0812">Transmembrane</keyword>
<reference evidence="2 3" key="1">
    <citation type="submission" date="2013-11" db="EMBL/GenBank/DDBJ databases">
        <authorList>
            <person name="da Piedade I."/>
            <person name="Tang M.H.E."/>
            <person name="Bojesen A.M."/>
        </authorList>
    </citation>
    <scope>NUCLEOTIDE SEQUENCE [LARGE SCALE GENOMIC DNA]</scope>
    <source>
        <strain evidence="2 3">Sz4is</strain>
    </source>
</reference>
<sequence>MDKILGIIFLIATVLVGFISGGKIELNKTWTIVIFVVQIASWVGYINLLDIKKRYKIWLSVLSTVAACIIGFFYMMK</sequence>
<dbReference type="Proteomes" id="UP000032278">
    <property type="component" value="Unassembled WGS sequence"/>
</dbReference>
<accession>A0AAW3GJ00</accession>
<gene>
    <name evidence="2" type="ORF">AT55_01806</name>
</gene>
<organism evidence="2 3">
    <name type="scientific">Streptococcus equi subsp. zooepidemicus Sz4is</name>
    <dbReference type="NCBI Taxonomy" id="1381082"/>
    <lineage>
        <taxon>Bacteria</taxon>
        <taxon>Bacillati</taxon>
        <taxon>Bacillota</taxon>
        <taxon>Bacilli</taxon>
        <taxon>Lactobacillales</taxon>
        <taxon>Streptococcaceae</taxon>
        <taxon>Streptococcus</taxon>
    </lineage>
</organism>
<proteinExistence type="predicted"/>
<feature type="transmembrane region" description="Helical" evidence="1">
    <location>
        <begin position="57"/>
        <end position="76"/>
    </location>
</feature>
<comment type="caution">
    <text evidence="2">The sequence shown here is derived from an EMBL/GenBank/DDBJ whole genome shotgun (WGS) entry which is preliminary data.</text>
</comment>